<dbReference type="Proteomes" id="UP000244240">
    <property type="component" value="Unassembled WGS sequence"/>
</dbReference>
<sequence length="459" mass="51615">MRTMHIIVTGLNHKTAPVELRERMAFTSEGLSRSLERLSNMKSILECLIVSTCNRMELYVVSDQPHTGRYYSKAFLESEFGIPKEEFADCLYSKEDFEAVHHLMRVVCGLDSMVVGETQILGQVKDAFLAAQKQKVTGTVFNQLFKQAITLGKRVHSETEIGQHAVSVSYAAVELGKKMFSTFSGKTVLLLGAGEAGELTAKHLREAGAGRVIVLNRTVEKAEEVAKRFYGEARPLSRLVESLREADIVVSSTGASRAVIEKNAVKQAVDKRVTPLFLIDIAVPRDIDPAVHGLNNVFLYDIDDLNGIVEANLDLRHREAEKAEKMIEEETTRFREWLNTLGVVPLITALREKALGIQQETMNSIERKLPELTEREKRVLRKHTKSIVNQMLRDPLTRIKELAATKERDEALEMFVHLFALEEQLRLMEEEKAKEKNQKASGSLRFQPASLAGEVSIRS</sequence>
<dbReference type="Pfam" id="PF05201">
    <property type="entry name" value="GlutR_N"/>
    <property type="match status" value="1"/>
</dbReference>
<comment type="subunit">
    <text evidence="9">Homodimer.</text>
</comment>
<dbReference type="InterPro" id="IPR015895">
    <property type="entry name" value="4pyrrol_synth_GluRdtase_N"/>
</dbReference>
<keyword evidence="6 9" id="KW-0627">Porphyrin biosynthesis</keyword>
<dbReference type="EMBL" id="QBKR01000012">
    <property type="protein sequence ID" value="PTX59370.1"/>
    <property type="molecule type" value="Genomic_DNA"/>
</dbReference>
<dbReference type="CDD" id="cd05213">
    <property type="entry name" value="NAD_bind_Glutamyl_tRNA_reduct"/>
    <property type="match status" value="1"/>
</dbReference>
<dbReference type="NCBIfam" id="TIGR01035">
    <property type="entry name" value="hemA"/>
    <property type="match status" value="1"/>
</dbReference>
<evidence type="ECO:0000313" key="18">
    <source>
        <dbReference type="EMBL" id="PTX59370.1"/>
    </source>
</evidence>
<dbReference type="InterPro" id="IPR036453">
    <property type="entry name" value="GluRdtase_dimer_dom_sf"/>
</dbReference>
<evidence type="ECO:0000313" key="19">
    <source>
        <dbReference type="Proteomes" id="UP000244240"/>
    </source>
</evidence>
<evidence type="ECO:0000256" key="12">
    <source>
        <dbReference type="PIRSR" id="PIRSR000445-3"/>
    </source>
</evidence>
<dbReference type="FunFam" id="3.40.50.720:FF:000031">
    <property type="entry name" value="Glutamyl-tRNA reductase"/>
    <property type="match status" value="1"/>
</dbReference>
<gene>
    <name evidence="9" type="primary">hemA</name>
    <name evidence="18" type="ORF">C8P63_11265</name>
</gene>
<proteinExistence type="inferred from homology"/>
<evidence type="ECO:0000256" key="7">
    <source>
        <dbReference type="ARBA" id="ARBA00047464"/>
    </source>
</evidence>
<dbReference type="Pfam" id="PF01488">
    <property type="entry name" value="Shikimate_DH"/>
    <property type="match status" value="1"/>
</dbReference>
<protein>
    <recommendedName>
        <fullName evidence="8 9">Glutamyl-tRNA reductase</fullName>
        <shortName evidence="9">GluTR</shortName>
        <ecNumber evidence="3 9">1.2.1.70</ecNumber>
    </recommendedName>
</protein>
<dbReference type="GO" id="GO:0019353">
    <property type="term" value="P:protoporphyrinogen IX biosynthetic process from glutamate"/>
    <property type="evidence" value="ECO:0007669"/>
    <property type="project" value="TreeGrafter"/>
</dbReference>
<dbReference type="FunFam" id="3.30.460.30:FF:000001">
    <property type="entry name" value="Glutamyl-tRNA reductase"/>
    <property type="match status" value="1"/>
</dbReference>
<dbReference type="SUPFAM" id="SSF51735">
    <property type="entry name" value="NAD(P)-binding Rossmann-fold domains"/>
    <property type="match status" value="1"/>
</dbReference>
<feature type="binding site" evidence="9 12">
    <location>
        <begin position="192"/>
        <end position="197"/>
    </location>
    <ligand>
        <name>NADP(+)</name>
        <dbReference type="ChEBI" id="CHEBI:58349"/>
    </ligand>
</feature>
<dbReference type="GO" id="GO:0050661">
    <property type="term" value="F:NADP binding"/>
    <property type="evidence" value="ECO:0007669"/>
    <property type="project" value="InterPro"/>
</dbReference>
<evidence type="ECO:0000256" key="11">
    <source>
        <dbReference type="PIRSR" id="PIRSR000445-2"/>
    </source>
</evidence>
<dbReference type="Gene3D" id="3.30.460.30">
    <property type="entry name" value="Glutamyl-tRNA reductase, N-terminal domain"/>
    <property type="match status" value="1"/>
</dbReference>
<dbReference type="Pfam" id="PF00745">
    <property type="entry name" value="GlutR_dimer"/>
    <property type="match status" value="1"/>
</dbReference>
<keyword evidence="19" id="KW-1185">Reference proteome</keyword>
<dbReference type="InterPro" id="IPR015896">
    <property type="entry name" value="4pyrrol_synth_GluRdtase_dimer"/>
</dbReference>
<keyword evidence="5 9" id="KW-0560">Oxidoreductase</keyword>
<dbReference type="SUPFAM" id="SSF69742">
    <property type="entry name" value="Glutamyl tRNA-reductase catalytic, N-terminal domain"/>
    <property type="match status" value="1"/>
</dbReference>
<comment type="caution">
    <text evidence="18">The sequence shown here is derived from an EMBL/GenBank/DDBJ whole genome shotgun (WGS) entry which is preliminary data.</text>
</comment>
<evidence type="ECO:0000256" key="14">
    <source>
        <dbReference type="RuleBase" id="RU000584"/>
    </source>
</evidence>
<dbReference type="InterPro" id="IPR006151">
    <property type="entry name" value="Shikm_DH/Glu-tRNA_Rdtase"/>
</dbReference>
<reference evidence="18 19" key="1">
    <citation type="submission" date="2018-04" db="EMBL/GenBank/DDBJ databases">
        <title>Genomic Encyclopedia of Archaeal and Bacterial Type Strains, Phase II (KMG-II): from individual species to whole genera.</title>
        <authorList>
            <person name="Goeker M."/>
        </authorList>
    </citation>
    <scope>NUCLEOTIDE SEQUENCE [LARGE SCALE GENOMIC DNA]</scope>
    <source>
        <strain evidence="18 19">DSM 45787</strain>
    </source>
</reference>
<dbReference type="Gene3D" id="3.40.50.720">
    <property type="entry name" value="NAD(P)-binding Rossmann-like Domain"/>
    <property type="match status" value="1"/>
</dbReference>
<evidence type="ECO:0000256" key="10">
    <source>
        <dbReference type="PIRSR" id="PIRSR000445-1"/>
    </source>
</evidence>
<comment type="catalytic activity">
    <reaction evidence="7 9 14">
        <text>(S)-4-amino-5-oxopentanoate + tRNA(Glu) + NADP(+) = L-glutamyl-tRNA(Glu) + NADPH + H(+)</text>
        <dbReference type="Rhea" id="RHEA:12344"/>
        <dbReference type="Rhea" id="RHEA-COMP:9663"/>
        <dbReference type="Rhea" id="RHEA-COMP:9680"/>
        <dbReference type="ChEBI" id="CHEBI:15378"/>
        <dbReference type="ChEBI" id="CHEBI:57501"/>
        <dbReference type="ChEBI" id="CHEBI:57783"/>
        <dbReference type="ChEBI" id="CHEBI:58349"/>
        <dbReference type="ChEBI" id="CHEBI:78442"/>
        <dbReference type="ChEBI" id="CHEBI:78520"/>
        <dbReference type="EC" id="1.2.1.70"/>
    </reaction>
</comment>
<evidence type="ECO:0000256" key="9">
    <source>
        <dbReference type="HAMAP-Rule" id="MF_00087"/>
    </source>
</evidence>
<dbReference type="AlphaFoldDB" id="A0A2T6BTG0"/>
<evidence type="ECO:0000256" key="3">
    <source>
        <dbReference type="ARBA" id="ARBA00012970"/>
    </source>
</evidence>
<comment type="domain">
    <text evidence="9">Possesses an unusual extended V-shaped dimeric structure with each monomer consisting of three distinct domains arranged along a curved 'spinal' alpha-helix. The N-terminal catalytic domain specifically recognizes the glutamate moiety of the substrate. The second domain is the NADPH-binding domain, and the third C-terminal domain is responsible for dimerization.</text>
</comment>
<name>A0A2T6BTG0_9BACL</name>
<comment type="function">
    <text evidence="9">Catalyzes the NADPH-dependent reduction of glutamyl-tRNA(Glu) to glutamate 1-semialdehyde (GSA).</text>
</comment>
<dbReference type="NCBIfam" id="NF000744">
    <property type="entry name" value="PRK00045.1-3"/>
    <property type="match status" value="1"/>
</dbReference>
<comment type="similarity">
    <text evidence="2 9 14">Belongs to the glutamyl-tRNA reductase family.</text>
</comment>
<evidence type="ECO:0000256" key="2">
    <source>
        <dbReference type="ARBA" id="ARBA00005916"/>
    </source>
</evidence>
<feature type="site" description="Important for activity" evidence="9 13">
    <location>
        <position position="102"/>
    </location>
</feature>
<dbReference type="PANTHER" id="PTHR43013">
    <property type="entry name" value="GLUTAMYL-TRNA REDUCTASE"/>
    <property type="match status" value="1"/>
</dbReference>
<dbReference type="InterPro" id="IPR036343">
    <property type="entry name" value="GluRdtase_N_sf"/>
</dbReference>
<feature type="binding site" evidence="9 11">
    <location>
        <begin position="52"/>
        <end position="55"/>
    </location>
    <ligand>
        <name>substrate</name>
    </ligand>
</feature>
<comment type="pathway">
    <text evidence="1 9 14">Porphyrin-containing compound metabolism; protoporphyrin-IX biosynthesis; 5-aminolevulinate from L-glutamyl-tRNA(Glu): step 1/2.</text>
</comment>
<feature type="binding site" evidence="9 11">
    <location>
        <position position="112"/>
    </location>
    <ligand>
        <name>substrate</name>
    </ligand>
</feature>
<dbReference type="HAMAP" id="MF_00087">
    <property type="entry name" value="Glu_tRNA_reductase"/>
    <property type="match status" value="1"/>
</dbReference>
<feature type="domain" description="Quinate/shikimate 5-dehydrogenase/glutamyl-tRNA reductase" evidence="16">
    <location>
        <begin position="174"/>
        <end position="308"/>
    </location>
</feature>
<feature type="binding site" evidence="9 11">
    <location>
        <position position="123"/>
    </location>
    <ligand>
        <name>substrate</name>
    </ligand>
</feature>
<dbReference type="UniPathway" id="UPA00251">
    <property type="reaction ID" value="UER00316"/>
</dbReference>
<dbReference type="EC" id="1.2.1.70" evidence="3 9"/>
<evidence type="ECO:0000256" key="4">
    <source>
        <dbReference type="ARBA" id="ARBA00022857"/>
    </source>
</evidence>
<evidence type="ECO:0000259" key="17">
    <source>
        <dbReference type="Pfam" id="PF05201"/>
    </source>
</evidence>
<feature type="domain" description="Glutamyl-tRNA reductase N-terminal" evidence="17">
    <location>
        <begin position="10"/>
        <end position="159"/>
    </location>
</feature>
<dbReference type="InterPro" id="IPR000343">
    <property type="entry name" value="4pyrrol_synth_GluRdtase"/>
</dbReference>
<evidence type="ECO:0000256" key="8">
    <source>
        <dbReference type="ARBA" id="ARBA00068659"/>
    </source>
</evidence>
<evidence type="ECO:0000256" key="1">
    <source>
        <dbReference type="ARBA" id="ARBA00005059"/>
    </source>
</evidence>
<comment type="miscellaneous">
    <text evidence="9">During catalysis, the active site Cys acts as a nucleophile attacking the alpha-carbonyl group of tRNA-bound glutamate with the formation of a thioester intermediate between enzyme and glutamate, and the concomitant release of tRNA(Glu). The thioester intermediate is finally reduced by direct hydride transfer from NADPH, to form the product GSA.</text>
</comment>
<dbReference type="PROSITE" id="PS00747">
    <property type="entry name" value="GLUTR"/>
    <property type="match status" value="1"/>
</dbReference>
<keyword evidence="4 9" id="KW-0521">NADP</keyword>
<evidence type="ECO:0000259" key="15">
    <source>
        <dbReference type="Pfam" id="PF00745"/>
    </source>
</evidence>
<dbReference type="PIRSF" id="PIRSF000445">
    <property type="entry name" value="4pyrrol_synth_GluRdtase"/>
    <property type="match status" value="1"/>
</dbReference>
<feature type="domain" description="Tetrapyrrole biosynthesis glutamyl-tRNA reductase dimerisation" evidence="15">
    <location>
        <begin position="322"/>
        <end position="421"/>
    </location>
</feature>
<dbReference type="PANTHER" id="PTHR43013:SF1">
    <property type="entry name" value="GLUTAMYL-TRNA REDUCTASE"/>
    <property type="match status" value="1"/>
</dbReference>
<evidence type="ECO:0000256" key="5">
    <source>
        <dbReference type="ARBA" id="ARBA00023002"/>
    </source>
</evidence>
<organism evidence="18 19">
    <name type="scientific">Melghirimyces profundicolus</name>
    <dbReference type="NCBI Taxonomy" id="1242148"/>
    <lineage>
        <taxon>Bacteria</taxon>
        <taxon>Bacillati</taxon>
        <taxon>Bacillota</taxon>
        <taxon>Bacilli</taxon>
        <taxon>Bacillales</taxon>
        <taxon>Thermoactinomycetaceae</taxon>
        <taxon>Melghirimyces</taxon>
    </lineage>
</organism>
<dbReference type="GO" id="GO:0008883">
    <property type="term" value="F:glutamyl-tRNA reductase activity"/>
    <property type="evidence" value="ECO:0007669"/>
    <property type="project" value="UniProtKB-UniRule"/>
</dbReference>
<feature type="binding site" evidence="9 11">
    <location>
        <begin position="117"/>
        <end position="119"/>
    </location>
    <ligand>
        <name>substrate</name>
    </ligand>
</feature>
<evidence type="ECO:0000259" key="16">
    <source>
        <dbReference type="Pfam" id="PF01488"/>
    </source>
</evidence>
<evidence type="ECO:0000256" key="13">
    <source>
        <dbReference type="PIRSR" id="PIRSR000445-4"/>
    </source>
</evidence>
<evidence type="ECO:0000256" key="6">
    <source>
        <dbReference type="ARBA" id="ARBA00023244"/>
    </source>
</evidence>
<accession>A0A2T6BTG0</accession>
<dbReference type="InterPro" id="IPR018214">
    <property type="entry name" value="GluRdtase_CS"/>
</dbReference>
<dbReference type="SUPFAM" id="SSF69075">
    <property type="entry name" value="Glutamyl tRNA-reductase dimerization domain"/>
    <property type="match status" value="1"/>
</dbReference>
<dbReference type="InterPro" id="IPR036291">
    <property type="entry name" value="NAD(P)-bd_dom_sf"/>
</dbReference>
<feature type="active site" description="Nucleophile" evidence="9 10">
    <location>
        <position position="53"/>
    </location>
</feature>